<organism evidence="4 5">
    <name type="scientific">Nocardia jiangxiensis</name>
    <dbReference type="NCBI Taxonomy" id="282685"/>
    <lineage>
        <taxon>Bacteria</taxon>
        <taxon>Bacillati</taxon>
        <taxon>Actinomycetota</taxon>
        <taxon>Actinomycetes</taxon>
        <taxon>Mycobacteriales</taxon>
        <taxon>Nocardiaceae</taxon>
        <taxon>Nocardia</taxon>
    </lineage>
</organism>
<dbReference type="SUPFAM" id="SSF51735">
    <property type="entry name" value="NAD(P)-binding Rossmann-fold domains"/>
    <property type="match status" value="1"/>
</dbReference>
<dbReference type="Pfam" id="PF00106">
    <property type="entry name" value="adh_short"/>
    <property type="match status" value="1"/>
</dbReference>
<dbReference type="InterPro" id="IPR051911">
    <property type="entry name" value="SDR_oxidoreductase"/>
</dbReference>
<dbReference type="PRINTS" id="PR00080">
    <property type="entry name" value="SDRFAMILY"/>
</dbReference>
<dbReference type="InterPro" id="IPR002347">
    <property type="entry name" value="SDR_fam"/>
</dbReference>
<reference evidence="4 5" key="1">
    <citation type="submission" date="2024-10" db="EMBL/GenBank/DDBJ databases">
        <title>The Natural Products Discovery Center: Release of the First 8490 Sequenced Strains for Exploring Actinobacteria Biosynthetic Diversity.</title>
        <authorList>
            <person name="Kalkreuter E."/>
            <person name="Kautsar S.A."/>
            <person name="Yang D."/>
            <person name="Bader C.D."/>
            <person name="Teijaro C.N."/>
            <person name="Fluegel L."/>
            <person name="Davis C.M."/>
            <person name="Simpson J.R."/>
            <person name="Lauterbach L."/>
            <person name="Steele A.D."/>
            <person name="Gui C."/>
            <person name="Meng S."/>
            <person name="Li G."/>
            <person name="Viehrig K."/>
            <person name="Ye F."/>
            <person name="Su P."/>
            <person name="Kiefer A.F."/>
            <person name="Nichols A."/>
            <person name="Cepeda A.J."/>
            <person name="Yan W."/>
            <person name="Fan B."/>
            <person name="Jiang Y."/>
            <person name="Adhikari A."/>
            <person name="Zheng C.-J."/>
            <person name="Schuster L."/>
            <person name="Cowan T.M."/>
            <person name="Smanski M.J."/>
            <person name="Chevrette M.G."/>
            <person name="De Carvalho L.P.S."/>
            <person name="Shen B."/>
        </authorList>
    </citation>
    <scope>NUCLEOTIDE SEQUENCE [LARGE SCALE GENOMIC DNA]</scope>
    <source>
        <strain evidence="4 5">NPDC002593</strain>
    </source>
</reference>
<dbReference type="Gene3D" id="3.40.50.720">
    <property type="entry name" value="NAD(P)-binding Rossmann-like Domain"/>
    <property type="match status" value="1"/>
</dbReference>
<dbReference type="EC" id="1.1.-.-" evidence="4"/>
<accession>A0ABW6SCG9</accession>
<evidence type="ECO:0000313" key="4">
    <source>
        <dbReference type="EMBL" id="MFF3573924.1"/>
    </source>
</evidence>
<dbReference type="PANTHER" id="PTHR43976:SF16">
    <property type="entry name" value="SHORT-CHAIN DEHYDROGENASE_REDUCTASE FAMILY PROTEIN"/>
    <property type="match status" value="1"/>
</dbReference>
<dbReference type="Proteomes" id="UP001601992">
    <property type="component" value="Unassembled WGS sequence"/>
</dbReference>
<evidence type="ECO:0000256" key="2">
    <source>
        <dbReference type="ARBA" id="ARBA00023002"/>
    </source>
</evidence>
<evidence type="ECO:0000256" key="1">
    <source>
        <dbReference type="ARBA" id="ARBA00006484"/>
    </source>
</evidence>
<dbReference type="PANTHER" id="PTHR43976">
    <property type="entry name" value="SHORT CHAIN DEHYDROGENASE"/>
    <property type="match status" value="1"/>
</dbReference>
<dbReference type="GO" id="GO:0016491">
    <property type="term" value="F:oxidoreductase activity"/>
    <property type="evidence" value="ECO:0007669"/>
    <property type="project" value="UniProtKB-KW"/>
</dbReference>
<evidence type="ECO:0000256" key="3">
    <source>
        <dbReference type="RuleBase" id="RU000363"/>
    </source>
</evidence>
<comment type="caution">
    <text evidence="4">The sequence shown here is derived from an EMBL/GenBank/DDBJ whole genome shotgun (WGS) entry which is preliminary data.</text>
</comment>
<comment type="similarity">
    <text evidence="1 3">Belongs to the short-chain dehydrogenases/reductases (SDR) family.</text>
</comment>
<gene>
    <name evidence="4" type="ORF">ACFYXQ_39860</name>
</gene>
<dbReference type="EMBL" id="JBIAQY010000022">
    <property type="protein sequence ID" value="MFF3573924.1"/>
    <property type="molecule type" value="Genomic_DNA"/>
</dbReference>
<dbReference type="PRINTS" id="PR00081">
    <property type="entry name" value="GDHRDH"/>
</dbReference>
<dbReference type="CDD" id="cd05374">
    <property type="entry name" value="17beta-HSD-like_SDR_c"/>
    <property type="match status" value="1"/>
</dbReference>
<keyword evidence="2 4" id="KW-0560">Oxidoreductase</keyword>
<keyword evidence="5" id="KW-1185">Reference proteome</keyword>
<protein>
    <submittedName>
        <fullName evidence="4">SDR family oxidoreductase</fullName>
        <ecNumber evidence="4">1.1.-.-</ecNumber>
    </submittedName>
</protein>
<evidence type="ECO:0000313" key="5">
    <source>
        <dbReference type="Proteomes" id="UP001601992"/>
    </source>
</evidence>
<dbReference type="InterPro" id="IPR036291">
    <property type="entry name" value="NAD(P)-bd_dom_sf"/>
</dbReference>
<sequence>MNNTVVITGTASGIGRATVEKFVAEGWNVVATVRKDADLEVHQHLDRVRTLLLDVDDESAAPGFAEQAIAQFGQVDVLVNNAGYYQMGPLEASTSDQIHRQFQTNVFGLIALTRAFLPHFRTRRTGVIVSLSSISAEQGYPFTSVYQASKAAVASLTEGLNIELAPFNASAKAVFPGSHNTRIFSKMDIAQDIPDDYQAALDAFFNTPQASYGSSPEVAAGVIYRAATDGQPQQVRYYAGPDSEIIPRAKQLLGPQWYWEEFRAANTTGGSVLWSSLNRTGDGTALEKNL</sequence>
<proteinExistence type="inferred from homology"/>
<name>A0ABW6SCG9_9NOCA</name>
<dbReference type="RefSeq" id="WP_051194286.1">
    <property type="nucleotide sequence ID" value="NZ_JBIAQY010000022.1"/>
</dbReference>